<keyword evidence="11" id="KW-0809">Transit peptide</keyword>
<keyword evidence="9 25" id="KW-0479">Metal-binding</keyword>
<comment type="cofactor">
    <cofactor evidence="1 25">
        <name>heme</name>
        <dbReference type="ChEBI" id="CHEBI:30413"/>
    </cofactor>
</comment>
<evidence type="ECO:0000256" key="15">
    <source>
        <dbReference type="ARBA" id="ARBA00023098"/>
    </source>
</evidence>
<feature type="binding site" description="axial binding residue" evidence="25">
    <location>
        <position position="46"/>
    </location>
    <ligand>
        <name>heme</name>
        <dbReference type="ChEBI" id="CHEBI:30413"/>
    </ligand>
    <ligandPart>
        <name>Fe</name>
        <dbReference type="ChEBI" id="CHEBI:18248"/>
    </ligandPart>
</feature>
<dbReference type="InterPro" id="IPR001128">
    <property type="entry name" value="Cyt_P450"/>
</dbReference>
<comment type="caution">
    <text evidence="27">The sequence shown here is derived from an EMBL/GenBank/DDBJ whole genome shotgun (WGS) entry which is preliminary data.</text>
</comment>
<dbReference type="GO" id="GO:0006704">
    <property type="term" value="P:glucocorticoid biosynthetic process"/>
    <property type="evidence" value="ECO:0007669"/>
    <property type="project" value="TreeGrafter"/>
</dbReference>
<dbReference type="PROSITE" id="PS00086">
    <property type="entry name" value="CYTOCHROME_P450"/>
    <property type="match status" value="1"/>
</dbReference>
<evidence type="ECO:0000256" key="14">
    <source>
        <dbReference type="ARBA" id="ARBA00023033"/>
    </source>
</evidence>
<evidence type="ECO:0000256" key="11">
    <source>
        <dbReference type="ARBA" id="ARBA00022946"/>
    </source>
</evidence>
<evidence type="ECO:0000313" key="28">
    <source>
        <dbReference type="Proteomes" id="UP001163046"/>
    </source>
</evidence>
<evidence type="ECO:0000256" key="16">
    <source>
        <dbReference type="ARBA" id="ARBA00023128"/>
    </source>
</evidence>
<dbReference type="Proteomes" id="UP001163046">
    <property type="component" value="Unassembled WGS sequence"/>
</dbReference>
<evidence type="ECO:0000256" key="2">
    <source>
        <dbReference type="ARBA" id="ARBA00004637"/>
    </source>
</evidence>
<keyword evidence="12 26" id="KW-0560">Oxidoreductase</keyword>
<dbReference type="GO" id="GO:0005743">
    <property type="term" value="C:mitochondrial inner membrane"/>
    <property type="evidence" value="ECO:0007669"/>
    <property type="project" value="UniProtKB-SubCell"/>
</dbReference>
<evidence type="ECO:0000256" key="4">
    <source>
        <dbReference type="ARBA" id="ARBA00010617"/>
    </source>
</evidence>
<evidence type="ECO:0000256" key="17">
    <source>
        <dbReference type="ARBA" id="ARBA00023136"/>
    </source>
</evidence>
<dbReference type="GO" id="GO:0071375">
    <property type="term" value="P:cellular response to peptide hormone stimulus"/>
    <property type="evidence" value="ECO:0007669"/>
    <property type="project" value="TreeGrafter"/>
</dbReference>
<evidence type="ECO:0000256" key="26">
    <source>
        <dbReference type="RuleBase" id="RU000461"/>
    </source>
</evidence>
<keyword evidence="15" id="KW-0443">Lipid metabolism</keyword>
<organism evidence="27 28">
    <name type="scientific">Desmophyllum pertusum</name>
    <dbReference type="NCBI Taxonomy" id="174260"/>
    <lineage>
        <taxon>Eukaryota</taxon>
        <taxon>Metazoa</taxon>
        <taxon>Cnidaria</taxon>
        <taxon>Anthozoa</taxon>
        <taxon>Hexacorallia</taxon>
        <taxon>Scleractinia</taxon>
        <taxon>Caryophylliina</taxon>
        <taxon>Caryophylliidae</taxon>
        <taxon>Desmophyllum</taxon>
    </lineage>
</organism>
<protein>
    <recommendedName>
        <fullName evidence="6">Cholesterol side-chain cleavage enzyme, mitochondrial</fullName>
        <ecNumber evidence="5">1.14.15.6</ecNumber>
    </recommendedName>
    <alternativeName>
        <fullName evidence="21">CYPXIA1</fullName>
    </alternativeName>
    <alternativeName>
        <fullName evidence="23">Cholesterol desmolase</fullName>
    </alternativeName>
    <alternativeName>
        <fullName evidence="22">Cytochrome P450 11A1</fullName>
    </alternativeName>
    <alternativeName>
        <fullName evidence="24">Cytochrome P450(scc)</fullName>
    </alternativeName>
</protein>
<dbReference type="GO" id="GO:0008203">
    <property type="term" value="P:cholesterol metabolic process"/>
    <property type="evidence" value="ECO:0007669"/>
    <property type="project" value="UniProtKB-KW"/>
</dbReference>
<dbReference type="InterPro" id="IPR050479">
    <property type="entry name" value="CYP11_CYP27_families"/>
</dbReference>
<dbReference type="EMBL" id="MU827778">
    <property type="protein sequence ID" value="KAJ7340057.1"/>
    <property type="molecule type" value="Genomic_DNA"/>
</dbReference>
<keyword evidence="14 26" id="KW-0503">Monooxygenase</keyword>
<dbReference type="GO" id="GO:0006700">
    <property type="term" value="P:C21-steroid hormone biosynthetic process"/>
    <property type="evidence" value="ECO:0007669"/>
    <property type="project" value="TreeGrafter"/>
</dbReference>
<evidence type="ECO:0000256" key="8">
    <source>
        <dbReference type="ARBA" id="ARBA00022617"/>
    </source>
</evidence>
<dbReference type="PRINTS" id="PR00465">
    <property type="entry name" value="EP450IV"/>
</dbReference>
<keyword evidence="28" id="KW-1185">Reference proteome</keyword>
<evidence type="ECO:0000256" key="9">
    <source>
        <dbReference type="ARBA" id="ARBA00022723"/>
    </source>
</evidence>
<evidence type="ECO:0000256" key="5">
    <source>
        <dbReference type="ARBA" id="ARBA00012764"/>
    </source>
</evidence>
<name>A0A9X0CI38_9CNID</name>
<keyword evidence="17" id="KW-0472">Membrane</keyword>
<evidence type="ECO:0000256" key="21">
    <source>
        <dbReference type="ARBA" id="ARBA00030343"/>
    </source>
</evidence>
<dbReference type="InterPro" id="IPR002403">
    <property type="entry name" value="Cyt_P450_E_grp-IV"/>
</dbReference>
<dbReference type="GO" id="GO:0008386">
    <property type="term" value="F:cholesterol monooxygenase (side-chain-cleaving) activity"/>
    <property type="evidence" value="ECO:0007669"/>
    <property type="project" value="UniProtKB-EC"/>
</dbReference>
<evidence type="ECO:0000256" key="23">
    <source>
        <dbReference type="ARBA" id="ARBA00033274"/>
    </source>
</evidence>
<dbReference type="GO" id="GO:0005506">
    <property type="term" value="F:iron ion binding"/>
    <property type="evidence" value="ECO:0007669"/>
    <property type="project" value="InterPro"/>
</dbReference>
<evidence type="ECO:0000256" key="12">
    <source>
        <dbReference type="ARBA" id="ARBA00023002"/>
    </source>
</evidence>
<evidence type="ECO:0000256" key="3">
    <source>
        <dbReference type="ARBA" id="ARBA00005108"/>
    </source>
</evidence>
<comment type="pathway">
    <text evidence="3">Lipid metabolism; C21-steroid hormone metabolism.</text>
</comment>
<dbReference type="PANTHER" id="PTHR24279">
    <property type="entry name" value="CYTOCHROME P450"/>
    <property type="match status" value="1"/>
</dbReference>
<dbReference type="PANTHER" id="PTHR24279:SF3">
    <property type="entry name" value="CHOLESTEROL SIDE-CHAIN CLEAVAGE ENZYME, MITOCHONDRIAL"/>
    <property type="match status" value="1"/>
</dbReference>
<evidence type="ECO:0000256" key="25">
    <source>
        <dbReference type="PIRSR" id="PIRSR602403-1"/>
    </source>
</evidence>
<evidence type="ECO:0000256" key="10">
    <source>
        <dbReference type="ARBA" id="ARBA00022792"/>
    </source>
</evidence>
<keyword evidence="18" id="KW-1207">Sterol metabolism</keyword>
<keyword evidence="13 25" id="KW-0408">Iron</keyword>
<keyword evidence="8 25" id="KW-0349">Heme</keyword>
<comment type="similarity">
    <text evidence="4 26">Belongs to the cytochrome P450 family.</text>
</comment>
<evidence type="ECO:0000313" key="27">
    <source>
        <dbReference type="EMBL" id="KAJ7340057.1"/>
    </source>
</evidence>
<evidence type="ECO:0000256" key="1">
    <source>
        <dbReference type="ARBA" id="ARBA00001971"/>
    </source>
</evidence>
<dbReference type="SUPFAM" id="SSF48264">
    <property type="entry name" value="Cytochrome P450"/>
    <property type="match status" value="1"/>
</dbReference>
<dbReference type="GO" id="GO:0034650">
    <property type="term" value="P:cortisol metabolic process"/>
    <property type="evidence" value="ECO:0007669"/>
    <property type="project" value="TreeGrafter"/>
</dbReference>
<keyword evidence="16" id="KW-0496">Mitochondrion</keyword>
<accession>A0A9X0CI38</accession>
<dbReference type="AlphaFoldDB" id="A0A9X0CI38"/>
<evidence type="ECO:0000256" key="24">
    <source>
        <dbReference type="ARBA" id="ARBA00033394"/>
    </source>
</evidence>
<reference evidence="27" key="1">
    <citation type="submission" date="2023-01" db="EMBL/GenBank/DDBJ databases">
        <title>Genome assembly of the deep-sea coral Lophelia pertusa.</title>
        <authorList>
            <person name="Herrera S."/>
            <person name="Cordes E."/>
        </authorList>
    </citation>
    <scope>NUCLEOTIDE SEQUENCE</scope>
    <source>
        <strain evidence="27">USNM1676648</strain>
        <tissue evidence="27">Polyp</tissue>
    </source>
</reference>
<keyword evidence="7" id="KW-0153">Cholesterol metabolism</keyword>
<keyword evidence="20" id="KW-0755">Steroidogenesis</keyword>
<evidence type="ECO:0000256" key="7">
    <source>
        <dbReference type="ARBA" id="ARBA00022548"/>
    </source>
</evidence>
<evidence type="ECO:0000256" key="13">
    <source>
        <dbReference type="ARBA" id="ARBA00023004"/>
    </source>
</evidence>
<evidence type="ECO:0000256" key="22">
    <source>
        <dbReference type="ARBA" id="ARBA00032666"/>
    </source>
</evidence>
<evidence type="ECO:0000256" key="18">
    <source>
        <dbReference type="ARBA" id="ARBA00023166"/>
    </source>
</evidence>
<dbReference type="EC" id="1.14.15.6" evidence="5"/>
<sequence>MGRDEKVFEDAEAFKPERWLRRKDVTLTEAAEAFSSIPFGFGTRMCLGRRIAELELHLLLARIVQQFEISYSPDAEDVEPLMRSVTIPDRALRVQFVDRKSVIN</sequence>
<keyword evidence="10" id="KW-0999">Mitochondrion inner membrane</keyword>
<dbReference type="GO" id="GO:0020037">
    <property type="term" value="F:heme binding"/>
    <property type="evidence" value="ECO:0007669"/>
    <property type="project" value="InterPro"/>
</dbReference>
<comment type="subcellular location">
    <subcellularLocation>
        <location evidence="2">Mitochondrion inner membrane</location>
        <topology evidence="2">Peripheral membrane protein</topology>
    </subcellularLocation>
</comment>
<dbReference type="InterPro" id="IPR017972">
    <property type="entry name" value="Cyt_P450_CS"/>
</dbReference>
<evidence type="ECO:0000256" key="6">
    <source>
        <dbReference type="ARBA" id="ARBA00019844"/>
    </source>
</evidence>
<dbReference type="Gene3D" id="1.10.630.10">
    <property type="entry name" value="Cytochrome P450"/>
    <property type="match status" value="1"/>
</dbReference>
<dbReference type="Pfam" id="PF00067">
    <property type="entry name" value="p450"/>
    <property type="match status" value="1"/>
</dbReference>
<keyword evidence="19" id="KW-0753">Steroid metabolism</keyword>
<dbReference type="InterPro" id="IPR036396">
    <property type="entry name" value="Cyt_P450_sf"/>
</dbReference>
<gene>
    <name evidence="27" type="ORF">OS493_002780</name>
</gene>
<proteinExistence type="inferred from homology"/>
<evidence type="ECO:0000256" key="20">
    <source>
        <dbReference type="ARBA" id="ARBA00023250"/>
    </source>
</evidence>
<dbReference type="OrthoDB" id="3945418at2759"/>
<evidence type="ECO:0000256" key="19">
    <source>
        <dbReference type="ARBA" id="ARBA00023221"/>
    </source>
</evidence>